<comment type="subcellular location">
    <subcellularLocation>
        <location evidence="1">Golgi apparatus membrane</location>
        <topology evidence="1">Single-pass type II membrane protein</topology>
    </subcellularLocation>
</comment>
<feature type="transmembrane region" description="Helical" evidence="11">
    <location>
        <begin position="30"/>
        <end position="48"/>
    </location>
</feature>
<keyword evidence="7" id="KW-0333">Golgi apparatus</keyword>
<feature type="region of interest" description="Disordered" evidence="10">
    <location>
        <begin position="120"/>
        <end position="139"/>
    </location>
</feature>
<keyword evidence="9" id="KW-0325">Glycoprotein</keyword>
<keyword evidence="13" id="KW-1185">Reference proteome</keyword>
<proteinExistence type="inferred from homology"/>
<dbReference type="PANTHER" id="PTHR14647:SF87">
    <property type="entry name" value="PUTATIVE-RELATED"/>
    <property type="match status" value="1"/>
</dbReference>
<dbReference type="GO" id="GO:0009247">
    <property type="term" value="P:glycolipid biosynthetic process"/>
    <property type="evidence" value="ECO:0007669"/>
    <property type="project" value="InterPro"/>
</dbReference>
<evidence type="ECO:0000256" key="6">
    <source>
        <dbReference type="ARBA" id="ARBA00022989"/>
    </source>
</evidence>
<evidence type="ECO:0000256" key="1">
    <source>
        <dbReference type="ARBA" id="ARBA00004323"/>
    </source>
</evidence>
<evidence type="ECO:0000256" key="7">
    <source>
        <dbReference type="ARBA" id="ARBA00023034"/>
    </source>
</evidence>
<keyword evidence="8 11" id="KW-0472">Membrane</keyword>
<protein>
    <submittedName>
        <fullName evidence="12">GAL3ST3 protein</fullName>
    </submittedName>
</protein>
<organism evidence="12 13">
    <name type="scientific">Branchiostoma lanceolatum</name>
    <name type="common">Common lancelet</name>
    <name type="synonym">Amphioxus lanceolatum</name>
    <dbReference type="NCBI Taxonomy" id="7740"/>
    <lineage>
        <taxon>Eukaryota</taxon>
        <taxon>Metazoa</taxon>
        <taxon>Chordata</taxon>
        <taxon>Cephalochordata</taxon>
        <taxon>Leptocardii</taxon>
        <taxon>Amphioxiformes</taxon>
        <taxon>Branchiostomatidae</taxon>
        <taxon>Branchiostoma</taxon>
    </lineage>
</organism>
<dbReference type="GO" id="GO:0001733">
    <property type="term" value="F:galactosylceramide sulfotransferase activity"/>
    <property type="evidence" value="ECO:0007669"/>
    <property type="project" value="InterPro"/>
</dbReference>
<keyword evidence="4 11" id="KW-0812">Transmembrane</keyword>
<dbReference type="Proteomes" id="UP000838412">
    <property type="component" value="Chromosome 17"/>
</dbReference>
<dbReference type="Pfam" id="PF06990">
    <property type="entry name" value="Gal-3-0_sulfotr"/>
    <property type="match status" value="1"/>
</dbReference>
<evidence type="ECO:0000256" key="4">
    <source>
        <dbReference type="ARBA" id="ARBA00022692"/>
    </source>
</evidence>
<dbReference type="OrthoDB" id="10004827at2759"/>
<evidence type="ECO:0000313" key="12">
    <source>
        <dbReference type="EMBL" id="CAH1249461.1"/>
    </source>
</evidence>
<evidence type="ECO:0000256" key="3">
    <source>
        <dbReference type="ARBA" id="ARBA00022679"/>
    </source>
</evidence>
<keyword evidence="5" id="KW-0735">Signal-anchor</keyword>
<comment type="similarity">
    <text evidence="2">Belongs to the galactose-3-O-sulfotransferase family.</text>
</comment>
<dbReference type="AlphaFoldDB" id="A0A8J9Z9K9"/>
<evidence type="ECO:0000256" key="5">
    <source>
        <dbReference type="ARBA" id="ARBA00022968"/>
    </source>
</evidence>
<evidence type="ECO:0000256" key="10">
    <source>
        <dbReference type="SAM" id="MobiDB-lite"/>
    </source>
</evidence>
<keyword evidence="6 11" id="KW-1133">Transmembrane helix</keyword>
<dbReference type="InterPro" id="IPR027417">
    <property type="entry name" value="P-loop_NTPase"/>
</dbReference>
<evidence type="ECO:0000256" key="2">
    <source>
        <dbReference type="ARBA" id="ARBA00008124"/>
    </source>
</evidence>
<evidence type="ECO:0000256" key="9">
    <source>
        <dbReference type="ARBA" id="ARBA00023180"/>
    </source>
</evidence>
<dbReference type="GO" id="GO:0000139">
    <property type="term" value="C:Golgi membrane"/>
    <property type="evidence" value="ECO:0007669"/>
    <property type="project" value="UniProtKB-SubCell"/>
</dbReference>
<dbReference type="Gene3D" id="3.40.50.300">
    <property type="entry name" value="P-loop containing nucleotide triphosphate hydrolases"/>
    <property type="match status" value="1"/>
</dbReference>
<evidence type="ECO:0000313" key="13">
    <source>
        <dbReference type="Proteomes" id="UP000838412"/>
    </source>
</evidence>
<reference evidence="12" key="1">
    <citation type="submission" date="2022-01" db="EMBL/GenBank/DDBJ databases">
        <authorList>
            <person name="Braso-Vives M."/>
        </authorList>
    </citation>
    <scope>NUCLEOTIDE SEQUENCE</scope>
</reference>
<dbReference type="PANTHER" id="PTHR14647">
    <property type="entry name" value="GALACTOSE-3-O-SULFOTRANSFERASE"/>
    <property type="match status" value="1"/>
</dbReference>
<evidence type="ECO:0000256" key="8">
    <source>
        <dbReference type="ARBA" id="ARBA00023136"/>
    </source>
</evidence>
<gene>
    <name evidence="12" type="primary">GAL3ST3</name>
    <name evidence="12" type="ORF">BLAG_LOCUS10557</name>
</gene>
<name>A0A8J9Z9K9_BRALA</name>
<dbReference type="EMBL" id="OV696702">
    <property type="protein sequence ID" value="CAH1249461.1"/>
    <property type="molecule type" value="Genomic_DNA"/>
</dbReference>
<sequence length="663" mass="77628">MGFCCNLVPRIKGSSTGQNLTLTVTIRKRTAFLALQVIGFVLFCTYLFQVSSTHNRLNSNIVEHHEQPKKAPVWPGRREPLVIGLGNDLEQFEPLIMAVKNHQPLIPDALLEKMRRYKFDETRSGRKPKTNDTDDDNRNQRQMVFKLIQRYVSNPHSLLRRLVRIDHDQMKQITDVIQAYRTQPESWVKYLGTRFGMELKMIPKQDSANLSALQKLPHPPLYGRTVDEAMTPELRVGRMEQCTVERTRVAFPKLHKVAGDTIKGILHRFGYERNLTFLLPKPFLSSCTYPWNLYPGTNYPPSNKKSFDILTYHTVYDSKKFSQIMPEDTVYLAILREPFSHFKSVWHFYDLTSEFGIASKGTEGITTFLQDPERYDTRFYVENKSCRGKIQPVSLTRNPLSVDLGLPLELATIYKKDEKEKNEISDTFIEKIESEFPLVMIMEHFDESLVLFKRIMCWSLKDIIYKRRNSGKYLYKEDDVPDNLKEVHKQWSHIDYALYDHFYQVFQENLDEGGQDLADEIEHFKKIQLRVSYFCDQLSHGSCTVGERLVIPESKWDKGFTIGKDFCLRLDRELKCEYVLAAERQARVESWPVTRKFKDIKIDNESKATIQKNCLFCERTQYGMCLSVDYLNYLATDGIISKERLKELRMKYYPKSYNLHCKG</sequence>
<dbReference type="InterPro" id="IPR009729">
    <property type="entry name" value="Gal-3-0_sulfotransfrase"/>
</dbReference>
<evidence type="ECO:0000256" key="11">
    <source>
        <dbReference type="SAM" id="Phobius"/>
    </source>
</evidence>
<keyword evidence="3" id="KW-0808">Transferase</keyword>
<accession>A0A8J9Z9K9</accession>